<evidence type="ECO:0000256" key="2">
    <source>
        <dbReference type="ARBA" id="ARBA00022679"/>
    </source>
</evidence>
<dbReference type="OrthoDB" id="189226at2759"/>
<evidence type="ECO:0000313" key="7">
    <source>
        <dbReference type="Proteomes" id="UP000183832"/>
    </source>
</evidence>
<dbReference type="InterPro" id="IPR002123">
    <property type="entry name" value="Plipid/glycerol_acylTrfase"/>
</dbReference>
<feature type="transmembrane region" description="Helical" evidence="4">
    <location>
        <begin position="17"/>
        <end position="40"/>
    </location>
</feature>
<evidence type="ECO:0000259" key="5">
    <source>
        <dbReference type="SMART" id="SM00563"/>
    </source>
</evidence>
<gene>
    <name evidence="6" type="ORF">CLUMA_CG001262</name>
</gene>
<evidence type="ECO:0000256" key="1">
    <source>
        <dbReference type="ARBA" id="ARBA00008655"/>
    </source>
</evidence>
<accession>A0A1J1HHI3</accession>
<sequence length="380" mass="44122">MTNGIVRAIKRNLISQLFIASTILTSGAIINVIQVLLHILVKPVNKRLFHRLMYYVSWTWLAQCVFIADFWSNTELIIYCKKEVFDVLGKEHHFTLMNHCYEIDWLIGWLVLEKFGCLGNARGFIKNVIKYIPICGWFFGFAEHIFLQRSFEKDKAVIEERLDDILQYPDNSWTVVTAEGTRFTKEKHEASQKFASERNMVPLKHHLIPRGKGFITCVPILKKYKNLSVLNLQLAFDKSAKVEPTLVNLLRGEKVVAHVYIERISIDNVEPTQDYLNKMYQEKDEIQDSFLKFGNFFEGLKQKPIDGIRMKPRLCVAVNTLLWFALNLSFMLYYATKMILAGRFVFLLSISGGVIALFYIMMQNIIRHSKVNKGSQYGKK</sequence>
<name>A0A1J1HHI3_9DIPT</name>
<keyword evidence="4" id="KW-0812">Transmembrane</keyword>
<dbReference type="EMBL" id="CVRI01000004">
    <property type="protein sequence ID" value="CRK87461.1"/>
    <property type="molecule type" value="Genomic_DNA"/>
</dbReference>
<reference evidence="6 7" key="1">
    <citation type="submission" date="2015-04" db="EMBL/GenBank/DDBJ databases">
        <authorList>
            <person name="Syromyatnikov M.Y."/>
            <person name="Popov V.N."/>
        </authorList>
    </citation>
    <scope>NUCLEOTIDE SEQUENCE [LARGE SCALE GENOMIC DNA]</scope>
</reference>
<dbReference type="Pfam" id="PF16076">
    <property type="entry name" value="Acyltransf_C"/>
    <property type="match status" value="1"/>
</dbReference>
<dbReference type="STRING" id="568069.A0A1J1HHI3"/>
<keyword evidence="3" id="KW-0012">Acyltransferase</keyword>
<dbReference type="PANTHER" id="PTHR10983:SF24">
    <property type="entry name" value="1-ACYLGLYCEROL-3-PHOSPHATE O-ACYLTRANSFERASE 3, ISOFORM E-RELATED"/>
    <property type="match status" value="1"/>
</dbReference>
<dbReference type="Proteomes" id="UP000183832">
    <property type="component" value="Unassembled WGS sequence"/>
</dbReference>
<dbReference type="GO" id="GO:0012505">
    <property type="term" value="C:endomembrane system"/>
    <property type="evidence" value="ECO:0007669"/>
    <property type="project" value="TreeGrafter"/>
</dbReference>
<dbReference type="SUPFAM" id="SSF69593">
    <property type="entry name" value="Glycerol-3-phosphate (1)-acyltransferase"/>
    <property type="match status" value="1"/>
</dbReference>
<dbReference type="Pfam" id="PF01553">
    <property type="entry name" value="Acyltransferase"/>
    <property type="match status" value="1"/>
</dbReference>
<comment type="similarity">
    <text evidence="1">Belongs to the 1-acyl-sn-glycerol-3-phosphate acyltransferase family.</text>
</comment>
<keyword evidence="4" id="KW-1133">Transmembrane helix</keyword>
<evidence type="ECO:0000256" key="4">
    <source>
        <dbReference type="SAM" id="Phobius"/>
    </source>
</evidence>
<dbReference type="InterPro" id="IPR032098">
    <property type="entry name" value="Acyltransf_C"/>
</dbReference>
<keyword evidence="4" id="KW-0472">Membrane</keyword>
<dbReference type="PANTHER" id="PTHR10983">
    <property type="entry name" value="1-ACYLGLYCEROL-3-PHOSPHATE ACYLTRANSFERASE-RELATED"/>
    <property type="match status" value="1"/>
</dbReference>
<keyword evidence="2" id="KW-0808">Transferase</keyword>
<evidence type="ECO:0000256" key="3">
    <source>
        <dbReference type="ARBA" id="ARBA00023315"/>
    </source>
</evidence>
<feature type="transmembrane region" description="Helical" evidence="4">
    <location>
        <begin position="314"/>
        <end position="334"/>
    </location>
</feature>
<organism evidence="6 7">
    <name type="scientific">Clunio marinus</name>
    <dbReference type="NCBI Taxonomy" id="568069"/>
    <lineage>
        <taxon>Eukaryota</taxon>
        <taxon>Metazoa</taxon>
        <taxon>Ecdysozoa</taxon>
        <taxon>Arthropoda</taxon>
        <taxon>Hexapoda</taxon>
        <taxon>Insecta</taxon>
        <taxon>Pterygota</taxon>
        <taxon>Neoptera</taxon>
        <taxon>Endopterygota</taxon>
        <taxon>Diptera</taxon>
        <taxon>Nematocera</taxon>
        <taxon>Chironomoidea</taxon>
        <taxon>Chironomidae</taxon>
        <taxon>Clunio</taxon>
    </lineage>
</organism>
<proteinExistence type="inferred from homology"/>
<dbReference type="CDD" id="cd07990">
    <property type="entry name" value="LPLAT_LCLAT1-like"/>
    <property type="match status" value="1"/>
</dbReference>
<protein>
    <submittedName>
        <fullName evidence="6">CLUMA_CG001262, isoform A</fullName>
    </submittedName>
</protein>
<dbReference type="AlphaFoldDB" id="A0A1J1HHI3"/>
<feature type="transmembrane region" description="Helical" evidence="4">
    <location>
        <begin position="52"/>
        <end position="72"/>
    </location>
</feature>
<feature type="transmembrane region" description="Helical" evidence="4">
    <location>
        <begin position="340"/>
        <end position="360"/>
    </location>
</feature>
<dbReference type="SMART" id="SM00563">
    <property type="entry name" value="PlsC"/>
    <property type="match status" value="1"/>
</dbReference>
<dbReference type="GO" id="GO:0003841">
    <property type="term" value="F:1-acylglycerol-3-phosphate O-acyltransferase activity"/>
    <property type="evidence" value="ECO:0007669"/>
    <property type="project" value="TreeGrafter"/>
</dbReference>
<keyword evidence="7" id="KW-1185">Reference proteome</keyword>
<feature type="domain" description="Phospholipid/glycerol acyltransferase" evidence="5">
    <location>
        <begin position="93"/>
        <end position="225"/>
    </location>
</feature>
<evidence type="ECO:0000313" key="6">
    <source>
        <dbReference type="EMBL" id="CRK87461.1"/>
    </source>
</evidence>